<proteinExistence type="predicted"/>
<dbReference type="AlphaFoldDB" id="A0A9X6RP15"/>
<dbReference type="Proteomes" id="UP000192578">
    <property type="component" value="Unassembled WGS sequence"/>
</dbReference>
<sequence>MASACINALQFKFLKPQSVGLVPFGGYGGNGNQSQKALEWMTYVSLTENIEIQTIRSAEGEYKLDGGNITLDGFCQDTQTAYNFDGCFWHAHAKCYPLPHGYNPIRGCTYQEIRDETAAVQQRIRSNPHIHNLIVMNKCVWESMKKADPLNGQMLKDIEFVPRANPRSALIGGRVEVFCLSLDLTPEEIARGDRIRQDDFCSLYPFENLRGEYGEEHVTILTYGFKTTEFRSTRE</sequence>
<reference evidence="2" key="1">
    <citation type="submission" date="2017-01" db="EMBL/GenBank/DDBJ databases">
        <title>Comparative genomics of anhydrobiosis in the tardigrade Hypsibius dujardini.</title>
        <authorList>
            <person name="Yoshida Y."/>
            <person name="Koutsovoulos G."/>
            <person name="Laetsch D."/>
            <person name="Stevens L."/>
            <person name="Kumar S."/>
            <person name="Horikawa D."/>
            <person name="Ishino K."/>
            <person name="Komine S."/>
            <person name="Tomita M."/>
            <person name="Blaxter M."/>
            <person name="Arakawa K."/>
        </authorList>
    </citation>
    <scope>NUCLEOTIDE SEQUENCE [LARGE SCALE GENOMIC DNA]</scope>
    <source>
        <strain evidence="2">Z151</strain>
    </source>
</reference>
<dbReference type="EMBL" id="MTYJ01000423">
    <property type="protein sequence ID" value="OWA54562.1"/>
    <property type="molecule type" value="Genomic_DNA"/>
</dbReference>
<organism evidence="1 2">
    <name type="scientific">Hypsibius exemplaris</name>
    <name type="common">Freshwater tardigrade</name>
    <dbReference type="NCBI Taxonomy" id="2072580"/>
    <lineage>
        <taxon>Eukaryota</taxon>
        <taxon>Metazoa</taxon>
        <taxon>Ecdysozoa</taxon>
        <taxon>Tardigrada</taxon>
        <taxon>Eutardigrada</taxon>
        <taxon>Parachela</taxon>
        <taxon>Hypsibioidea</taxon>
        <taxon>Hypsibiidae</taxon>
        <taxon>Hypsibius</taxon>
    </lineage>
</organism>
<keyword evidence="2" id="KW-1185">Reference proteome</keyword>
<accession>A0A9X6RP15</accession>
<dbReference type="OrthoDB" id="6418652at2759"/>
<name>A0A9X6RP15_HYPEX</name>
<evidence type="ECO:0000313" key="2">
    <source>
        <dbReference type="Proteomes" id="UP000192578"/>
    </source>
</evidence>
<comment type="caution">
    <text evidence="1">The sequence shown here is derived from an EMBL/GenBank/DDBJ whole genome shotgun (WGS) entry which is preliminary data.</text>
</comment>
<protein>
    <submittedName>
        <fullName evidence="1">Uncharacterized protein</fullName>
    </submittedName>
</protein>
<gene>
    <name evidence="1" type="ORF">BV898_18962</name>
</gene>
<evidence type="ECO:0000313" key="1">
    <source>
        <dbReference type="EMBL" id="OWA54562.1"/>
    </source>
</evidence>